<keyword evidence="2" id="KW-1133">Transmembrane helix</keyword>
<name>A0A7R9A2K6_9CRUS</name>
<gene>
    <name evidence="3" type="ORF">DSTB1V02_LOCUS3690</name>
</gene>
<evidence type="ECO:0000256" key="1">
    <source>
        <dbReference type="SAM" id="MobiDB-lite"/>
    </source>
</evidence>
<feature type="compositionally biased region" description="Basic and acidic residues" evidence="1">
    <location>
        <begin position="52"/>
        <end position="61"/>
    </location>
</feature>
<sequence length="375" mass="40043">MISARDFTIGKQGRILVPLRIYNADPAWMEEWSDGREGDVCLPIAAFDSEEDPGHSVHLDSGETGIQGKGQGQDQGNDQDQGQDQGQGQGVNLVSVIVPIAVLACCIIVGFWLWSRKRRQNSNPSDVERDSELDSEPIVRSSFSTSSTVRFEPRFSAVGPCMRSGPRQLYHENTTLLHGEGSVRAETPSKMHHGIIPEEVERVLGAIPSNWEDFGNNPYSAHHCVPGIGDGTGFLAPPTSSEADLSSISGGSPPRSLPDSGSSSWSEADSSASGTLSPSLTIRSLPCPPSLLSVPSPPPTPSSAPPLSSTESSASPSSPLFYGSPPTSALPESGRQWKSTTSEEHAHEIQAMFLFTSESMASFSSKSHHDEVGRH</sequence>
<keyword evidence="4" id="KW-1185">Reference proteome</keyword>
<proteinExistence type="predicted"/>
<reference evidence="3" key="1">
    <citation type="submission" date="2020-11" db="EMBL/GenBank/DDBJ databases">
        <authorList>
            <person name="Tran Van P."/>
        </authorList>
    </citation>
    <scope>NUCLEOTIDE SEQUENCE</scope>
</reference>
<feature type="compositionally biased region" description="Polar residues" evidence="1">
    <location>
        <begin position="238"/>
        <end position="250"/>
    </location>
</feature>
<evidence type="ECO:0000313" key="3">
    <source>
        <dbReference type="EMBL" id="CAD7243778.1"/>
    </source>
</evidence>
<accession>A0A7R9A2K6</accession>
<evidence type="ECO:0000313" key="4">
    <source>
        <dbReference type="Proteomes" id="UP000677054"/>
    </source>
</evidence>
<feature type="compositionally biased region" description="Low complexity" evidence="1">
    <location>
        <begin position="74"/>
        <end position="86"/>
    </location>
</feature>
<feature type="region of interest" description="Disordered" evidence="1">
    <location>
        <begin position="51"/>
        <end position="86"/>
    </location>
</feature>
<protein>
    <submittedName>
        <fullName evidence="3">Uncharacterized protein</fullName>
    </submittedName>
</protein>
<feature type="region of interest" description="Disordered" evidence="1">
    <location>
        <begin position="233"/>
        <end position="345"/>
    </location>
</feature>
<feature type="compositionally biased region" description="Pro residues" evidence="1">
    <location>
        <begin position="295"/>
        <end position="304"/>
    </location>
</feature>
<keyword evidence="2" id="KW-0472">Membrane</keyword>
<feature type="transmembrane region" description="Helical" evidence="2">
    <location>
        <begin position="93"/>
        <end position="114"/>
    </location>
</feature>
<keyword evidence="2" id="KW-0812">Transmembrane</keyword>
<feature type="compositionally biased region" description="Low complexity" evidence="1">
    <location>
        <begin position="305"/>
        <end position="320"/>
    </location>
</feature>
<dbReference type="EMBL" id="CAJPEV010000496">
    <property type="protein sequence ID" value="CAG0885856.1"/>
    <property type="molecule type" value="Genomic_DNA"/>
</dbReference>
<dbReference type="Proteomes" id="UP000677054">
    <property type="component" value="Unassembled WGS sequence"/>
</dbReference>
<feature type="compositionally biased region" description="Low complexity" evidence="1">
    <location>
        <begin position="259"/>
        <end position="274"/>
    </location>
</feature>
<evidence type="ECO:0000256" key="2">
    <source>
        <dbReference type="SAM" id="Phobius"/>
    </source>
</evidence>
<organism evidence="3">
    <name type="scientific">Darwinula stevensoni</name>
    <dbReference type="NCBI Taxonomy" id="69355"/>
    <lineage>
        <taxon>Eukaryota</taxon>
        <taxon>Metazoa</taxon>
        <taxon>Ecdysozoa</taxon>
        <taxon>Arthropoda</taxon>
        <taxon>Crustacea</taxon>
        <taxon>Oligostraca</taxon>
        <taxon>Ostracoda</taxon>
        <taxon>Podocopa</taxon>
        <taxon>Podocopida</taxon>
        <taxon>Darwinulocopina</taxon>
        <taxon>Darwinuloidea</taxon>
        <taxon>Darwinulidae</taxon>
        <taxon>Darwinula</taxon>
    </lineage>
</organism>
<dbReference type="AlphaFoldDB" id="A0A7R9A2K6"/>
<dbReference type="EMBL" id="LR900013">
    <property type="protein sequence ID" value="CAD7243778.1"/>
    <property type="molecule type" value="Genomic_DNA"/>
</dbReference>